<dbReference type="RefSeq" id="WP_117895594.1">
    <property type="nucleotide sequence ID" value="NZ_CABJCV010000017.1"/>
</dbReference>
<dbReference type="Proteomes" id="UP000284178">
    <property type="component" value="Unassembled WGS sequence"/>
</dbReference>
<reference evidence="1 2" key="1">
    <citation type="submission" date="2018-08" db="EMBL/GenBank/DDBJ databases">
        <title>A genome reference for cultivated species of the human gut microbiota.</title>
        <authorList>
            <person name="Zou Y."/>
            <person name="Xue W."/>
            <person name="Luo G."/>
        </authorList>
    </citation>
    <scope>NUCLEOTIDE SEQUENCE [LARGE SCALE GENOMIC DNA]</scope>
    <source>
        <strain evidence="1 2">AF24-29</strain>
    </source>
</reference>
<organism evidence="1 2">
    <name type="scientific">Holdemania filiformis</name>
    <dbReference type="NCBI Taxonomy" id="61171"/>
    <lineage>
        <taxon>Bacteria</taxon>
        <taxon>Bacillati</taxon>
        <taxon>Bacillota</taxon>
        <taxon>Erysipelotrichia</taxon>
        <taxon>Erysipelotrichales</taxon>
        <taxon>Erysipelotrichaceae</taxon>
        <taxon>Holdemania</taxon>
    </lineage>
</organism>
<sequence>MGQKEKQKQAAWTEAKRRCRLSVKEIEMAKQLGMTPKSLIKNIPAPSQSWKLPVKDWIRSLYFEKFGVDEEDGLPF</sequence>
<evidence type="ECO:0000313" key="1">
    <source>
        <dbReference type="EMBL" id="RGR71929.1"/>
    </source>
</evidence>
<protein>
    <submittedName>
        <fullName evidence="1">Uncharacterized protein</fullName>
    </submittedName>
</protein>
<accession>A0A412FV25</accession>
<comment type="caution">
    <text evidence="1">The sequence shown here is derived from an EMBL/GenBank/DDBJ whole genome shotgun (WGS) entry which is preliminary data.</text>
</comment>
<dbReference type="EMBL" id="QRUP01000017">
    <property type="protein sequence ID" value="RGR71929.1"/>
    <property type="molecule type" value="Genomic_DNA"/>
</dbReference>
<keyword evidence="2" id="KW-1185">Reference proteome</keyword>
<dbReference type="AlphaFoldDB" id="A0A412FV25"/>
<evidence type="ECO:0000313" key="2">
    <source>
        <dbReference type="Proteomes" id="UP000284178"/>
    </source>
</evidence>
<proteinExistence type="predicted"/>
<gene>
    <name evidence="1" type="ORF">DWY25_13030</name>
</gene>
<dbReference type="GeneID" id="83016318"/>
<name>A0A412FV25_9FIRM</name>